<dbReference type="GO" id="GO:0016740">
    <property type="term" value="F:transferase activity"/>
    <property type="evidence" value="ECO:0007669"/>
    <property type="project" value="UniProtKB-KW"/>
</dbReference>
<dbReference type="RefSeq" id="WP_187534068.1">
    <property type="nucleotide sequence ID" value="NZ_CBCSHU010000017.1"/>
</dbReference>
<gene>
    <name evidence="2" type="primary">gatA</name>
    <name evidence="2" type="ORF">H9L01_00835</name>
</gene>
<organism evidence="2 3">
    <name type="scientific">Erysipelothrix inopinata</name>
    <dbReference type="NCBI Taxonomy" id="225084"/>
    <lineage>
        <taxon>Bacteria</taxon>
        <taxon>Bacillati</taxon>
        <taxon>Bacillota</taxon>
        <taxon>Erysipelotrichia</taxon>
        <taxon>Erysipelotrichales</taxon>
        <taxon>Erysipelotrichaceae</taxon>
        <taxon>Erysipelothrix</taxon>
    </lineage>
</organism>
<dbReference type="Pfam" id="PF01425">
    <property type="entry name" value="Amidase"/>
    <property type="match status" value="1"/>
</dbReference>
<dbReference type="InterPro" id="IPR036928">
    <property type="entry name" value="AS_sf"/>
</dbReference>
<dbReference type="EC" id="6.3.5.7" evidence="2"/>
<dbReference type="Gene3D" id="3.90.1300.10">
    <property type="entry name" value="Amidase signature (AS) domain"/>
    <property type="match status" value="1"/>
</dbReference>
<protein>
    <submittedName>
        <fullName evidence="2">Asp-tRNA(Asn)/Glu-tRNA(Gln) amidotransferase subunit GatA</fullName>
        <ecNumber evidence="2">6.3.5.7</ecNumber>
    </submittedName>
</protein>
<evidence type="ECO:0000313" key="2">
    <source>
        <dbReference type="EMBL" id="QNN60948.1"/>
    </source>
</evidence>
<dbReference type="InterPro" id="IPR000120">
    <property type="entry name" value="Amidase"/>
</dbReference>
<dbReference type="PANTHER" id="PTHR11895:SF151">
    <property type="entry name" value="GLUTAMYL-TRNA(GLN) AMIDOTRANSFERASE SUBUNIT A"/>
    <property type="match status" value="1"/>
</dbReference>
<keyword evidence="2" id="KW-0808">Transferase</keyword>
<dbReference type="EMBL" id="CP060715">
    <property type="protein sequence ID" value="QNN60948.1"/>
    <property type="molecule type" value="Genomic_DNA"/>
</dbReference>
<evidence type="ECO:0000313" key="3">
    <source>
        <dbReference type="Proteomes" id="UP000515928"/>
    </source>
</evidence>
<dbReference type="InterPro" id="IPR023631">
    <property type="entry name" value="Amidase_dom"/>
</dbReference>
<dbReference type="SUPFAM" id="SSF75304">
    <property type="entry name" value="Amidase signature (AS) enzymes"/>
    <property type="match status" value="1"/>
</dbReference>
<accession>A0A7G9RZC3</accession>
<feature type="domain" description="Amidase" evidence="1">
    <location>
        <begin position="37"/>
        <end position="428"/>
    </location>
</feature>
<dbReference type="KEGG" id="eio:H9L01_00835"/>
<dbReference type="AlphaFoldDB" id="A0A7G9RZC3"/>
<keyword evidence="2" id="KW-0436">Ligase</keyword>
<keyword evidence="3" id="KW-1185">Reference proteome</keyword>
<evidence type="ECO:0000259" key="1">
    <source>
        <dbReference type="Pfam" id="PF01425"/>
    </source>
</evidence>
<name>A0A7G9RZC3_9FIRM</name>
<dbReference type="Proteomes" id="UP000515928">
    <property type="component" value="Chromosome"/>
</dbReference>
<dbReference type="GO" id="GO:0050567">
    <property type="term" value="F:glutaminyl-tRNA synthase (glutamine-hydrolyzing) activity"/>
    <property type="evidence" value="ECO:0007669"/>
    <property type="project" value="UniProtKB-EC"/>
</dbReference>
<reference evidence="2 3" key="1">
    <citation type="submission" date="2020-08" db="EMBL/GenBank/DDBJ databases">
        <title>Genome sequence of Erysipelothrix inopinata DSM 15511T.</title>
        <authorList>
            <person name="Hyun D.-W."/>
            <person name="Bae J.-W."/>
        </authorList>
    </citation>
    <scope>NUCLEOTIDE SEQUENCE [LARGE SCALE GENOMIC DNA]</scope>
    <source>
        <strain evidence="2 3">DSM 15511</strain>
    </source>
</reference>
<sequence length="446" mass="48539">MSDNQKRLHEVNEKLNAIVSYVELETSGSGLIENWDVALKDNINMKGTLTTASCELLSNHLSIYNATVVDKLLATGANICAKTSMDELGMGGTNLSAITGPVKNPYDLDRISGGSSGGSAALVGAHAVRAALGTDTGDSIRKPAAYCGAVGVKPTYGRISRYGVIPYASSLDHVGYFTQNVEDAAVMLEVLAGRDDLDMTSSFEPVENYAALLDLDLKGKRIGVFKDVQDVIGNESMRQQFASLCEQLEAQGAILVDKHMNVELLRAMLPVYSVISNSEAVANHANLDGVRYGKSQPGDDLESIMKATRSQGFSSMIKRRFVYGAYALDDDNQEDVFNQAKRVRRMIVDAYATMIEDVDIMLACASGVIAPKLNENTHNERSDEYLIAENHMVINNFTGYPSMTIPFGYVDDMPIGLNISAKPFKEATMFAYAKAIETQINWKGEF</sequence>
<dbReference type="InterPro" id="IPR020556">
    <property type="entry name" value="Amidase_CS"/>
</dbReference>
<dbReference type="PANTHER" id="PTHR11895">
    <property type="entry name" value="TRANSAMIDASE"/>
    <property type="match status" value="1"/>
</dbReference>
<dbReference type="PROSITE" id="PS00571">
    <property type="entry name" value="AMIDASES"/>
    <property type="match status" value="1"/>
</dbReference>
<proteinExistence type="predicted"/>